<dbReference type="GeneID" id="94838341"/>
<evidence type="ECO:0000256" key="1">
    <source>
        <dbReference type="ARBA" id="ARBA00022527"/>
    </source>
</evidence>
<evidence type="ECO:0000256" key="4">
    <source>
        <dbReference type="ARBA" id="ARBA00022741"/>
    </source>
</evidence>
<dbReference type="CDD" id="cd13117">
    <property type="entry name" value="POLO_box_2"/>
    <property type="match status" value="1"/>
</dbReference>
<accession>A0A1J4K8G3</accession>
<dbReference type="PANTHER" id="PTHR24345">
    <property type="entry name" value="SERINE/THREONINE-PROTEIN KINASE PLK"/>
    <property type="match status" value="1"/>
</dbReference>
<evidence type="ECO:0000256" key="7">
    <source>
        <dbReference type="PROSITE-ProRule" id="PRU10141"/>
    </source>
</evidence>
<dbReference type="CDD" id="cd13118">
    <property type="entry name" value="POLO_box_1"/>
    <property type="match status" value="1"/>
</dbReference>
<evidence type="ECO:0000256" key="8">
    <source>
        <dbReference type="SAM" id="MobiDB-lite"/>
    </source>
</evidence>
<gene>
    <name evidence="10" type="ORF">TRFO_24239</name>
</gene>
<evidence type="ECO:0000256" key="3">
    <source>
        <dbReference type="ARBA" id="ARBA00022737"/>
    </source>
</evidence>
<protein>
    <submittedName>
        <fullName evidence="10">CAMK family protein kinase</fullName>
    </submittedName>
</protein>
<feature type="compositionally biased region" description="Basic and acidic residues" evidence="8">
    <location>
        <begin position="358"/>
        <end position="385"/>
    </location>
</feature>
<dbReference type="SUPFAM" id="SSF56112">
    <property type="entry name" value="Protein kinase-like (PK-like)"/>
    <property type="match status" value="1"/>
</dbReference>
<keyword evidence="4 7" id="KW-0547">Nucleotide-binding</keyword>
<dbReference type="Proteomes" id="UP000179807">
    <property type="component" value="Unassembled WGS sequence"/>
</dbReference>
<dbReference type="VEuPathDB" id="TrichDB:TRFO_24239"/>
<dbReference type="InterPro" id="IPR033701">
    <property type="entry name" value="POLO_box_1"/>
</dbReference>
<dbReference type="EMBL" id="MLAK01000694">
    <property type="protein sequence ID" value="OHT07499.1"/>
    <property type="molecule type" value="Genomic_DNA"/>
</dbReference>
<dbReference type="Pfam" id="PF00659">
    <property type="entry name" value="POLO_box"/>
    <property type="match status" value="2"/>
</dbReference>
<evidence type="ECO:0000313" key="11">
    <source>
        <dbReference type="Proteomes" id="UP000179807"/>
    </source>
</evidence>
<dbReference type="FunFam" id="1.10.510.10:FF:000673">
    <property type="entry name" value="CAMK family protein kinase"/>
    <property type="match status" value="1"/>
</dbReference>
<keyword evidence="6 7" id="KW-0067">ATP-binding</keyword>
<keyword evidence="2" id="KW-0808">Transferase</keyword>
<proteinExistence type="predicted"/>
<dbReference type="RefSeq" id="XP_068360635.1">
    <property type="nucleotide sequence ID" value="XM_068503637.1"/>
</dbReference>
<dbReference type="SMART" id="SM00220">
    <property type="entry name" value="S_TKc"/>
    <property type="match status" value="1"/>
</dbReference>
<dbReference type="AlphaFoldDB" id="A0A1J4K8G3"/>
<dbReference type="PANTHER" id="PTHR24345:SF0">
    <property type="entry name" value="CELL CYCLE SERINE_THREONINE-PROTEIN KINASE CDC5_MSD2"/>
    <property type="match status" value="1"/>
</dbReference>
<feature type="compositionally biased region" description="Basic and acidic residues" evidence="8">
    <location>
        <begin position="328"/>
        <end position="351"/>
    </location>
</feature>
<dbReference type="InterPro" id="IPR000719">
    <property type="entry name" value="Prot_kinase_dom"/>
</dbReference>
<dbReference type="PROSITE" id="PS50011">
    <property type="entry name" value="PROTEIN_KINASE_DOM"/>
    <property type="match status" value="1"/>
</dbReference>
<dbReference type="OrthoDB" id="408964at2759"/>
<keyword evidence="11" id="KW-1185">Reference proteome</keyword>
<dbReference type="InterPro" id="IPR011009">
    <property type="entry name" value="Kinase-like_dom_sf"/>
</dbReference>
<dbReference type="PROSITE" id="PS00107">
    <property type="entry name" value="PROTEIN_KINASE_ATP"/>
    <property type="match status" value="1"/>
</dbReference>
<keyword evidence="1" id="KW-0723">Serine/threonine-protein kinase</keyword>
<keyword evidence="3" id="KW-0677">Repeat</keyword>
<dbReference type="InterPro" id="IPR008271">
    <property type="entry name" value="Ser/Thr_kinase_AS"/>
</dbReference>
<dbReference type="InterPro" id="IPR000959">
    <property type="entry name" value="POLO_box_dom"/>
</dbReference>
<dbReference type="InterPro" id="IPR017441">
    <property type="entry name" value="Protein_kinase_ATP_BS"/>
</dbReference>
<dbReference type="Gene3D" id="1.10.510.10">
    <property type="entry name" value="Transferase(Phosphotransferase) domain 1"/>
    <property type="match status" value="1"/>
</dbReference>
<comment type="caution">
    <text evidence="10">The sequence shown here is derived from an EMBL/GenBank/DDBJ whole genome shotgun (WGS) entry which is preliminary data.</text>
</comment>
<dbReference type="GO" id="GO:0004674">
    <property type="term" value="F:protein serine/threonine kinase activity"/>
    <property type="evidence" value="ECO:0007669"/>
    <property type="project" value="UniProtKB-KW"/>
</dbReference>
<evidence type="ECO:0000256" key="6">
    <source>
        <dbReference type="ARBA" id="ARBA00022840"/>
    </source>
</evidence>
<dbReference type="GO" id="GO:0005634">
    <property type="term" value="C:nucleus"/>
    <property type="evidence" value="ECO:0007669"/>
    <property type="project" value="TreeGrafter"/>
</dbReference>
<dbReference type="Gene3D" id="3.30.1120.30">
    <property type="entry name" value="POLO box domain"/>
    <property type="match status" value="2"/>
</dbReference>
<dbReference type="PROSITE" id="PS00108">
    <property type="entry name" value="PROTEIN_KINASE_ST"/>
    <property type="match status" value="1"/>
</dbReference>
<dbReference type="InterPro" id="IPR033695">
    <property type="entry name" value="POLO_box_2"/>
</dbReference>
<dbReference type="FunFam" id="3.30.200.20:FF:000315">
    <property type="entry name" value="Calcium-dependent protein kinase 3"/>
    <property type="match status" value="1"/>
</dbReference>
<feature type="binding site" evidence="7">
    <location>
        <position position="52"/>
    </location>
    <ligand>
        <name>ATP</name>
        <dbReference type="ChEBI" id="CHEBI:30616"/>
    </ligand>
</feature>
<dbReference type="InterPro" id="IPR036947">
    <property type="entry name" value="POLO_box_dom_sf"/>
</dbReference>
<evidence type="ECO:0000256" key="2">
    <source>
        <dbReference type="ARBA" id="ARBA00022679"/>
    </source>
</evidence>
<dbReference type="Pfam" id="PF00069">
    <property type="entry name" value="Pkinase"/>
    <property type="match status" value="1"/>
</dbReference>
<feature type="region of interest" description="Disordered" evidence="8">
    <location>
        <begin position="328"/>
        <end position="391"/>
    </location>
</feature>
<dbReference type="GO" id="GO:0005524">
    <property type="term" value="F:ATP binding"/>
    <property type="evidence" value="ECO:0007669"/>
    <property type="project" value="UniProtKB-UniRule"/>
</dbReference>
<dbReference type="SUPFAM" id="SSF82615">
    <property type="entry name" value="Polo-box domain"/>
    <property type="match status" value="2"/>
</dbReference>
<evidence type="ECO:0000313" key="10">
    <source>
        <dbReference type="EMBL" id="OHT07499.1"/>
    </source>
</evidence>
<evidence type="ECO:0000256" key="5">
    <source>
        <dbReference type="ARBA" id="ARBA00022777"/>
    </source>
</evidence>
<name>A0A1J4K8G3_9EUKA</name>
<sequence length="587" mass="68252">MTTKIIVPHTLIHQHEDGSKDTYIRHEELGRGGFAAVYRVTHKESGRDFALKAIARDRYVKPKSLEKLKSEIMIQKSLDHPNILKSYKNFSDSCNYYIIIELCPGQSVRDLVRRSGYLSEKETARILHDVVSGLVYLHDNRIIHRDLKLENFLIGSDGRVKIADFGLSTKLDYDDERKYTVCGTPNYLSPELLTQAYKGHSYEVDIWTIGVSAFAMLTGHPPFETMRTKLTYEHIKNCQYHFPSDISISQTAKDFIRIILRIKPERRPNACDLLMHPFLANYKPRKEKVIVHKEIPRDIFRARKPIYGYKEYPKAKGMKRDYLNNKQNENLKKDDNNNDAKNGAKNDDKNKIPIQNDNKVETIQKDNSKNEEAEKKPVLKQKNDNKIISNPKNKETEEIDIAILPKHCVARFCNHNKALGYLLMDGTVGACFNDLSRMIMDPFETFIQYYDSYDVTSPEILDLQSETEKWKISILRRFSNSLKKTRSLFELPQQKYESSTPLHHVKYWMNNDDATLFRLDDRNIQVNFNDHLKLVIFWNTKKMTIINSIKENGKLLSLNEVSCMNPSTNENKRFMIAKAMLAELSGR</sequence>
<reference evidence="10" key="1">
    <citation type="submission" date="2016-10" db="EMBL/GenBank/DDBJ databases">
        <authorList>
            <person name="Benchimol M."/>
            <person name="Almeida L.G."/>
            <person name="Vasconcelos A.T."/>
            <person name="Perreira-Neves A."/>
            <person name="Rosa I.A."/>
            <person name="Tasca T."/>
            <person name="Bogo M.R."/>
            <person name="de Souza W."/>
        </authorList>
    </citation>
    <scope>NUCLEOTIDE SEQUENCE [LARGE SCALE GENOMIC DNA]</scope>
    <source>
        <strain evidence="10">K</strain>
    </source>
</reference>
<evidence type="ECO:0000259" key="9">
    <source>
        <dbReference type="PROSITE" id="PS50011"/>
    </source>
</evidence>
<feature type="domain" description="Protein kinase" evidence="9">
    <location>
        <begin position="23"/>
        <end position="279"/>
    </location>
</feature>
<organism evidence="10 11">
    <name type="scientific">Tritrichomonas foetus</name>
    <dbReference type="NCBI Taxonomy" id="1144522"/>
    <lineage>
        <taxon>Eukaryota</taxon>
        <taxon>Metamonada</taxon>
        <taxon>Parabasalia</taxon>
        <taxon>Tritrichomonadida</taxon>
        <taxon>Tritrichomonadidae</taxon>
        <taxon>Tritrichomonas</taxon>
    </lineage>
</organism>
<dbReference type="Gene3D" id="3.30.200.20">
    <property type="entry name" value="Phosphorylase Kinase, domain 1"/>
    <property type="match status" value="1"/>
</dbReference>
<keyword evidence="5 10" id="KW-0418">Kinase</keyword>